<keyword evidence="6 8" id="KW-0378">Hydrolase</keyword>
<dbReference type="PROSITE" id="PS00760">
    <property type="entry name" value="SPASE_I_2"/>
    <property type="match status" value="1"/>
</dbReference>
<evidence type="ECO:0000259" key="10">
    <source>
        <dbReference type="Pfam" id="PF10502"/>
    </source>
</evidence>
<dbReference type="InterPro" id="IPR019758">
    <property type="entry name" value="Pept_S26A_signal_pept_1_CS"/>
</dbReference>
<evidence type="ECO:0000256" key="1">
    <source>
        <dbReference type="ARBA" id="ARBA00000677"/>
    </source>
</evidence>
<feature type="active site" evidence="7">
    <location>
        <position position="164"/>
    </location>
</feature>
<dbReference type="CDD" id="cd06530">
    <property type="entry name" value="S26_SPase_I"/>
    <property type="match status" value="1"/>
</dbReference>
<dbReference type="GO" id="GO:0009003">
    <property type="term" value="F:signal peptidase activity"/>
    <property type="evidence" value="ECO:0007669"/>
    <property type="project" value="UniProtKB-EC"/>
</dbReference>
<evidence type="ECO:0000313" key="11">
    <source>
        <dbReference type="EMBL" id="APZ43317.1"/>
    </source>
</evidence>
<dbReference type="RefSeq" id="WP_076836958.1">
    <property type="nucleotide sequence ID" value="NZ_CP019434.1"/>
</dbReference>
<keyword evidence="8" id="KW-0472">Membrane</keyword>
<dbReference type="InterPro" id="IPR036286">
    <property type="entry name" value="LexA/Signal_pep-like_sf"/>
</dbReference>
<dbReference type="GO" id="GO:0004252">
    <property type="term" value="F:serine-type endopeptidase activity"/>
    <property type="evidence" value="ECO:0007669"/>
    <property type="project" value="InterPro"/>
</dbReference>
<dbReference type="InterPro" id="IPR000223">
    <property type="entry name" value="Pept_S26A_signal_pept_1"/>
</dbReference>
<keyword evidence="8" id="KW-0812">Transmembrane</keyword>
<reference evidence="11 12" key="1">
    <citation type="submission" date="2017-01" db="EMBL/GenBank/DDBJ databases">
        <title>Draft sequence of Acidihalobacter ferrooxidans strain DSM 14175 (strain V8).</title>
        <authorList>
            <person name="Khaleque H.N."/>
            <person name="Ramsay J.P."/>
            <person name="Murphy R.J.T."/>
            <person name="Kaksonen A.H."/>
            <person name="Boxall N.J."/>
            <person name="Watkin E.L.J."/>
        </authorList>
    </citation>
    <scope>NUCLEOTIDE SEQUENCE [LARGE SCALE GENOMIC DNA]</scope>
    <source>
        <strain evidence="11 12">V8</strain>
    </source>
</reference>
<dbReference type="InterPro" id="IPR019533">
    <property type="entry name" value="Peptidase_S26"/>
</dbReference>
<dbReference type="Gene3D" id="2.10.109.10">
    <property type="entry name" value="Umud Fragment, subunit A"/>
    <property type="match status" value="1"/>
</dbReference>
<dbReference type="KEGG" id="afy:BW247_09580"/>
<feature type="active site" evidence="7">
    <location>
        <position position="85"/>
    </location>
</feature>
<evidence type="ECO:0000256" key="9">
    <source>
        <dbReference type="RuleBase" id="RU362042"/>
    </source>
</evidence>
<dbReference type="EC" id="3.4.21.89" evidence="3 8"/>
<keyword evidence="12" id="KW-1185">Reference proteome</keyword>
<dbReference type="PANTHER" id="PTHR43390">
    <property type="entry name" value="SIGNAL PEPTIDASE I"/>
    <property type="match status" value="1"/>
</dbReference>
<evidence type="ECO:0000313" key="12">
    <source>
        <dbReference type="Proteomes" id="UP000243807"/>
    </source>
</evidence>
<dbReference type="InterPro" id="IPR019756">
    <property type="entry name" value="Pept_S26A_signal_pept_1_Ser-AS"/>
</dbReference>
<dbReference type="AlphaFoldDB" id="A0A1P8UHM5"/>
<feature type="transmembrane region" description="Helical" evidence="8">
    <location>
        <begin position="6"/>
        <end position="26"/>
    </location>
</feature>
<evidence type="ECO:0000256" key="4">
    <source>
        <dbReference type="ARBA" id="ARBA00019232"/>
    </source>
</evidence>
<dbReference type="GO" id="GO:0006465">
    <property type="term" value="P:signal peptide processing"/>
    <property type="evidence" value="ECO:0007669"/>
    <property type="project" value="InterPro"/>
</dbReference>
<name>A0A1P8UHM5_9GAMM</name>
<dbReference type="PROSITE" id="PS00761">
    <property type="entry name" value="SPASE_I_3"/>
    <property type="match status" value="1"/>
</dbReference>
<sequence length="298" mass="33727">MSFDLELALIIAVFVTGLIWLADALWARPQRRRRAAEAQQLGETQENAYREPWFVDYSRSFFPVLLAVLILRSFVAEPFRIPSGSMMPTLLVGDFILVNKFDYGLRLPLLRTKIVPIGEPHRGDVVVFHYPEKEALKYCSKNPACILAGGQQQVVHSAGEDYIKRLIGLPGDHICFKGNDLIINGKPVKKTYDGIYKGEGPNHLMQGAQIWTEDLPRRDGSVFKHKILIMPGVPVPSGCVTVPAKHYFMMGDNRDDSFDSRFWGFVPARDLVGKAFIIWMNWGDGQMNFHRIGKIIPQ</sequence>
<evidence type="ECO:0000256" key="2">
    <source>
        <dbReference type="ARBA" id="ARBA00009370"/>
    </source>
</evidence>
<feature type="domain" description="Peptidase S26" evidence="10">
    <location>
        <begin position="56"/>
        <end position="279"/>
    </location>
</feature>
<dbReference type="Proteomes" id="UP000243807">
    <property type="component" value="Chromosome"/>
</dbReference>
<gene>
    <name evidence="11" type="ORF">BW247_09580</name>
</gene>
<proteinExistence type="inferred from homology"/>
<protein>
    <recommendedName>
        <fullName evidence="4 8">Signal peptidase I</fullName>
        <ecNumber evidence="3 8">3.4.21.89</ecNumber>
    </recommendedName>
</protein>
<comment type="caution">
    <text evidence="9">Lacks conserved residue(s) required for the propagation of feature annotation.</text>
</comment>
<dbReference type="NCBIfam" id="TIGR02227">
    <property type="entry name" value="sigpep_I_bact"/>
    <property type="match status" value="1"/>
</dbReference>
<keyword evidence="8" id="KW-1133">Transmembrane helix</keyword>
<dbReference type="OrthoDB" id="9815782at2"/>
<dbReference type="InterPro" id="IPR019757">
    <property type="entry name" value="Pept_S26A_signal_pept_1_Lys-AS"/>
</dbReference>
<evidence type="ECO:0000256" key="8">
    <source>
        <dbReference type="RuleBase" id="RU003993"/>
    </source>
</evidence>
<comment type="similarity">
    <text evidence="2 9">Belongs to the peptidase S26 family.</text>
</comment>
<dbReference type="SUPFAM" id="SSF51306">
    <property type="entry name" value="LexA/Signal peptidase"/>
    <property type="match status" value="1"/>
</dbReference>
<evidence type="ECO:0000256" key="7">
    <source>
        <dbReference type="PIRSR" id="PIRSR600223-1"/>
    </source>
</evidence>
<dbReference type="GO" id="GO:0016020">
    <property type="term" value="C:membrane"/>
    <property type="evidence" value="ECO:0007669"/>
    <property type="project" value="UniProtKB-SubCell"/>
</dbReference>
<evidence type="ECO:0000256" key="3">
    <source>
        <dbReference type="ARBA" id="ARBA00013208"/>
    </source>
</evidence>
<dbReference type="PROSITE" id="PS00501">
    <property type="entry name" value="SPASE_I_1"/>
    <property type="match status" value="1"/>
</dbReference>
<dbReference type="Pfam" id="PF10502">
    <property type="entry name" value="Peptidase_S26"/>
    <property type="match status" value="1"/>
</dbReference>
<evidence type="ECO:0000256" key="5">
    <source>
        <dbReference type="ARBA" id="ARBA00022670"/>
    </source>
</evidence>
<dbReference type="PANTHER" id="PTHR43390:SF1">
    <property type="entry name" value="CHLOROPLAST PROCESSING PEPTIDASE"/>
    <property type="match status" value="1"/>
</dbReference>
<dbReference type="EMBL" id="CP019434">
    <property type="protein sequence ID" value="APZ43317.1"/>
    <property type="molecule type" value="Genomic_DNA"/>
</dbReference>
<comment type="subcellular location">
    <subcellularLocation>
        <location evidence="9">Membrane</location>
        <topology evidence="9">Multi-pass membrane protein</topology>
    </subcellularLocation>
</comment>
<accession>A0A1P8UHM5</accession>
<evidence type="ECO:0000256" key="6">
    <source>
        <dbReference type="ARBA" id="ARBA00022801"/>
    </source>
</evidence>
<dbReference type="PRINTS" id="PR00727">
    <property type="entry name" value="LEADERPTASE"/>
</dbReference>
<keyword evidence="5 8" id="KW-0645">Protease</keyword>
<dbReference type="STRING" id="1765967.BW247_09580"/>
<organism evidence="11 12">
    <name type="scientific">Acidihalobacter ferrooxydans</name>
    <dbReference type="NCBI Taxonomy" id="1765967"/>
    <lineage>
        <taxon>Bacteria</taxon>
        <taxon>Pseudomonadati</taxon>
        <taxon>Pseudomonadota</taxon>
        <taxon>Gammaproteobacteria</taxon>
        <taxon>Chromatiales</taxon>
        <taxon>Ectothiorhodospiraceae</taxon>
        <taxon>Acidihalobacter</taxon>
    </lineage>
</organism>
<comment type="catalytic activity">
    <reaction evidence="1 8">
        <text>Cleavage of hydrophobic, N-terminal signal or leader sequences from secreted and periplasmic proteins.</text>
        <dbReference type="EC" id="3.4.21.89"/>
    </reaction>
</comment>